<dbReference type="AlphaFoldDB" id="A0A2S5G924"/>
<evidence type="ECO:0000313" key="2">
    <source>
        <dbReference type="EMBL" id="PPA69500.1"/>
    </source>
</evidence>
<accession>A0A2S5G924</accession>
<keyword evidence="1" id="KW-0812">Transmembrane</keyword>
<dbReference type="Proteomes" id="UP000239047">
    <property type="component" value="Unassembled WGS sequence"/>
</dbReference>
<name>A0A2S5G924_9BACL</name>
<comment type="caution">
    <text evidence="2">The sequence shown here is derived from an EMBL/GenBank/DDBJ whole genome shotgun (WGS) entry which is preliminary data.</text>
</comment>
<feature type="transmembrane region" description="Helical" evidence="1">
    <location>
        <begin position="370"/>
        <end position="396"/>
    </location>
</feature>
<evidence type="ECO:0008006" key="4">
    <source>
        <dbReference type="Google" id="ProtNLM"/>
    </source>
</evidence>
<keyword evidence="1" id="KW-1133">Transmembrane helix</keyword>
<dbReference type="EMBL" id="PREZ01000005">
    <property type="protein sequence ID" value="PPA69500.1"/>
    <property type="molecule type" value="Genomic_DNA"/>
</dbReference>
<feature type="transmembrane region" description="Helical" evidence="1">
    <location>
        <begin position="64"/>
        <end position="85"/>
    </location>
</feature>
<keyword evidence="1" id="KW-0472">Membrane</keyword>
<sequence>MNEITNIQKNKVISTYIVLILGLFLFLSLYISTSSQIYTIFLITLIGMFFISIIAFSKNFFNPFYFFFIYSFLGFIDITMVSLGFRDTLIPISTSAYDKSLLIMLIWLLTFSFGYWIAFKRINIKRFFKNYNLKLQAEINPWVIFILCGTIFMFSFSSTLRSSMSLGGIVEGMSGGGAAFADQGYLLALLGFAGILPVMALYSGKKFRAIIYCLIVFIGILLTGRRSMAILTAFLPFLVYWNMRVKQIKFLHIALLTIPLIVIVMYIGAIRTAENPNFSLSNTDNQALEQLVTLGRYNGYGDNIPALVDKIDSETIQLQKFNYSLRGVEYFIPRSLWNDKPLVHSSQIVSDLVFFAGDTGRPVNAYGWAYFNFGLLGVILSGLITGAIVSCVYKIVLNRKSVILISMYALLILPLLEVFQPEAQMKIILFAVILKTLEFISKKGRFRRTSLRRNSVERIA</sequence>
<gene>
    <name evidence="2" type="ORF">C4B60_13180</name>
</gene>
<organism evidence="2 3">
    <name type="scientific">Jeotgalibacillus proteolyticus</name>
    <dbReference type="NCBI Taxonomy" id="2082395"/>
    <lineage>
        <taxon>Bacteria</taxon>
        <taxon>Bacillati</taxon>
        <taxon>Bacillota</taxon>
        <taxon>Bacilli</taxon>
        <taxon>Bacillales</taxon>
        <taxon>Caryophanaceae</taxon>
        <taxon>Jeotgalibacillus</taxon>
    </lineage>
</organism>
<dbReference type="RefSeq" id="WP_104058493.1">
    <property type="nucleotide sequence ID" value="NZ_PREZ01000005.1"/>
</dbReference>
<reference evidence="2 3" key="1">
    <citation type="submission" date="2018-02" db="EMBL/GenBank/DDBJ databases">
        <title>Jeotgalibacillus proteolyticum sp. nov. a protease producing bacterium isolated from ocean sediments of Laizhou Bay.</title>
        <authorList>
            <person name="Li Y."/>
        </authorList>
    </citation>
    <scope>NUCLEOTIDE SEQUENCE [LARGE SCALE GENOMIC DNA]</scope>
    <source>
        <strain evidence="2 3">22-7</strain>
    </source>
</reference>
<dbReference type="NCBIfam" id="TIGR04370">
    <property type="entry name" value="glyco_rpt_poly"/>
    <property type="match status" value="1"/>
</dbReference>
<evidence type="ECO:0000313" key="3">
    <source>
        <dbReference type="Proteomes" id="UP000239047"/>
    </source>
</evidence>
<feature type="transmembrane region" description="Helical" evidence="1">
    <location>
        <begin position="250"/>
        <end position="269"/>
    </location>
</feature>
<feature type="transmembrane region" description="Helical" evidence="1">
    <location>
        <begin position="184"/>
        <end position="202"/>
    </location>
</feature>
<keyword evidence="3" id="KW-1185">Reference proteome</keyword>
<proteinExistence type="predicted"/>
<feature type="transmembrane region" description="Helical" evidence="1">
    <location>
        <begin position="139"/>
        <end position="156"/>
    </location>
</feature>
<feature type="transmembrane region" description="Helical" evidence="1">
    <location>
        <begin position="209"/>
        <end position="238"/>
    </location>
</feature>
<feature type="transmembrane region" description="Helical" evidence="1">
    <location>
        <begin position="37"/>
        <end position="57"/>
    </location>
</feature>
<feature type="transmembrane region" description="Helical" evidence="1">
    <location>
        <begin position="402"/>
        <end position="419"/>
    </location>
</feature>
<protein>
    <recommendedName>
        <fullName evidence="4">Oligosaccharide repeat unit polymerase</fullName>
    </recommendedName>
</protein>
<feature type="transmembrane region" description="Helical" evidence="1">
    <location>
        <begin position="100"/>
        <end position="118"/>
    </location>
</feature>
<feature type="transmembrane region" description="Helical" evidence="1">
    <location>
        <begin position="12"/>
        <end position="31"/>
    </location>
</feature>
<evidence type="ECO:0000256" key="1">
    <source>
        <dbReference type="SAM" id="Phobius"/>
    </source>
</evidence>
<dbReference type="OrthoDB" id="2085807at2"/>